<feature type="compositionally biased region" description="Basic and acidic residues" evidence="2">
    <location>
        <begin position="399"/>
        <end position="413"/>
    </location>
</feature>
<proteinExistence type="inferred from homology"/>
<evidence type="ECO:0000313" key="4">
    <source>
        <dbReference type="EMBL" id="VBB29462.1"/>
    </source>
</evidence>
<feature type="region of interest" description="Disordered" evidence="2">
    <location>
        <begin position="746"/>
        <end position="786"/>
    </location>
</feature>
<dbReference type="Proteomes" id="UP000276991">
    <property type="component" value="Unassembled WGS sequence"/>
</dbReference>
<dbReference type="EMBL" id="UPTC01000616">
    <property type="protein sequence ID" value="VBB29462.1"/>
    <property type="molecule type" value="Genomic_DNA"/>
</dbReference>
<accession>A0A498SC85</accession>
<dbReference type="PANTHER" id="PTHR18860">
    <property type="entry name" value="14-3-3 PROTEIN"/>
    <property type="match status" value="1"/>
</dbReference>
<feature type="region of interest" description="Disordered" evidence="2">
    <location>
        <begin position="429"/>
        <end position="486"/>
    </location>
</feature>
<sequence>MGEEVEVYDRYDLILRIRIAEAISLFDDVRENFQRLIQNYGKELTTLERNAFAVFYKRLLDKFRKEYNLYMDLQQQIPRREILKHRILRDNMYRARYEVITICKEVIDMIDNSILDTENIELKVYFLKLRADYYRYWSTTVSNDRFYDLHNRAEESYQLALKLATKKLRRFHPLRLGVMLNLSIHYYRVPYDRIKAIQLSMQAVTEGKYYVDFDPDIRTAVELLQDNLDLWMSNLGPREVHELEMLEGARKWHGKKAAVPSIRLLRHLSGEPNPKFEPPIVPRKRYFTMPQSLNHYSFYDDAPKYDANVIYEQIFKPKTPSSTKFESATAKSDDSAAKLEITQTPPQITTSITTTSSTILARTELQMTTTVENDPNFTKTPQPTLPEISFYSTPQEESASYKEHESDKEHVPDPFEGILQPLLLSSWSSSTSSSSTTISQQLGEDSDDDNGHIEQTEYRPSILQVSEPRDIPHPNEPSPTTIEPISELTKRLRSFESRMLAIRNRQLRLEESEAGEESEGEHAATEQESDDEDEQPDEGNDSAANRESRISPNIVAPISSLHIVTSEVSAPLYTHITSKVGVVRELQTQSQNIPADRIGDSRNVELQQHFTIFSKQPSTSYQIDLSAQQQQQQSSSETEQMKPSGAFEHLVFSEPKPPTPPPSSKAYERLIFPDSKPPTSPPLVIFTPYGPKIAHFSPIPWLEGATAPLSPSSSVKKKRVTFSDECTYWPPQSRTPLRTFARFSGHRLGQRSRQRSSRPPPPSLSLVSPEQSPERGQHMPRSSRNYSNQQAVAILQYDATPHQVFFYPQQVSGQKQQLGYQRRKLAQRKLLRRSFSAPREGATWPISSLARESPYFIYSVLRRASAPSGQAFGRRFLSAHSSAEDLYDEAAEKAFPDPWAPRGARTMRNTFPIIPWYPKEEPRVPWIPFQWPYRRTIRE</sequence>
<dbReference type="InterPro" id="IPR023410">
    <property type="entry name" value="14-3-3_domain"/>
</dbReference>
<dbReference type="SMART" id="SM00101">
    <property type="entry name" value="14_3_3"/>
    <property type="match status" value="1"/>
</dbReference>
<feature type="region of interest" description="Disordered" evidence="2">
    <location>
        <begin position="621"/>
        <end position="674"/>
    </location>
</feature>
<feature type="region of interest" description="Disordered" evidence="2">
    <location>
        <begin position="372"/>
        <end position="414"/>
    </location>
</feature>
<feature type="region of interest" description="Disordered" evidence="2">
    <location>
        <begin position="506"/>
        <end position="551"/>
    </location>
</feature>
<evidence type="ECO:0000256" key="1">
    <source>
        <dbReference type="ARBA" id="ARBA00006141"/>
    </source>
</evidence>
<dbReference type="SUPFAM" id="SSF48445">
    <property type="entry name" value="14-3-3 protein"/>
    <property type="match status" value="1"/>
</dbReference>
<keyword evidence="5" id="KW-1185">Reference proteome</keyword>
<reference evidence="4 5" key="1">
    <citation type="submission" date="2018-08" db="EMBL/GenBank/DDBJ databases">
        <authorList>
            <person name="Laetsch R D."/>
            <person name="Stevens L."/>
            <person name="Kumar S."/>
            <person name="Blaxter L. M."/>
        </authorList>
    </citation>
    <scope>NUCLEOTIDE SEQUENCE [LARGE SCALE GENOMIC DNA]</scope>
</reference>
<evidence type="ECO:0000259" key="3">
    <source>
        <dbReference type="SMART" id="SM00101"/>
    </source>
</evidence>
<gene>
    <name evidence="4" type="ORF">NAV_LOCUS4264</name>
</gene>
<dbReference type="Pfam" id="PF00244">
    <property type="entry name" value="14-3-3"/>
    <property type="match status" value="1"/>
</dbReference>
<dbReference type="AlphaFoldDB" id="A0A498SC85"/>
<dbReference type="STRING" id="6277.A0A498SC85"/>
<dbReference type="InterPro" id="IPR000308">
    <property type="entry name" value="14-3-3"/>
</dbReference>
<dbReference type="PRINTS" id="PR00305">
    <property type="entry name" value="1433ZETA"/>
</dbReference>
<comment type="similarity">
    <text evidence="1">Belongs to the 14-3-3 family.</text>
</comment>
<protein>
    <recommendedName>
        <fullName evidence="3">14-3-3 domain-containing protein</fullName>
    </recommendedName>
</protein>
<dbReference type="Gene3D" id="1.20.190.20">
    <property type="entry name" value="14-3-3 domain"/>
    <property type="match status" value="1"/>
</dbReference>
<feature type="domain" description="14-3-3" evidence="3">
    <location>
        <begin position="10"/>
        <end position="245"/>
    </location>
</feature>
<feature type="compositionally biased region" description="Acidic residues" evidence="2">
    <location>
        <begin position="527"/>
        <end position="540"/>
    </location>
</feature>
<evidence type="ECO:0000313" key="5">
    <source>
        <dbReference type="Proteomes" id="UP000276991"/>
    </source>
</evidence>
<dbReference type="InterPro" id="IPR036815">
    <property type="entry name" value="14-3-3_dom_sf"/>
</dbReference>
<organism evidence="4 5">
    <name type="scientific">Acanthocheilonema viteae</name>
    <name type="common">Filarial nematode worm</name>
    <name type="synonym">Dipetalonema viteae</name>
    <dbReference type="NCBI Taxonomy" id="6277"/>
    <lineage>
        <taxon>Eukaryota</taxon>
        <taxon>Metazoa</taxon>
        <taxon>Ecdysozoa</taxon>
        <taxon>Nematoda</taxon>
        <taxon>Chromadorea</taxon>
        <taxon>Rhabditida</taxon>
        <taxon>Spirurina</taxon>
        <taxon>Spiruromorpha</taxon>
        <taxon>Filarioidea</taxon>
        <taxon>Onchocercidae</taxon>
        <taxon>Acanthocheilonema</taxon>
    </lineage>
</organism>
<feature type="compositionally biased region" description="Basic residues" evidence="2">
    <location>
        <begin position="746"/>
        <end position="756"/>
    </location>
</feature>
<dbReference type="CDD" id="cd08774">
    <property type="entry name" value="14-3-3"/>
    <property type="match status" value="1"/>
</dbReference>
<dbReference type="OrthoDB" id="10260625at2759"/>
<name>A0A498SC85_ACAVI</name>
<feature type="compositionally biased region" description="Low complexity" evidence="2">
    <location>
        <begin position="429"/>
        <end position="442"/>
    </location>
</feature>
<feature type="compositionally biased region" description="Polar residues" evidence="2">
    <location>
        <begin position="372"/>
        <end position="382"/>
    </location>
</feature>
<evidence type="ECO:0000256" key="2">
    <source>
        <dbReference type="SAM" id="MobiDB-lite"/>
    </source>
</evidence>